<dbReference type="GO" id="GO:0008324">
    <property type="term" value="F:monoatomic cation transmembrane transporter activity"/>
    <property type="evidence" value="ECO:0007669"/>
    <property type="project" value="InterPro"/>
</dbReference>
<dbReference type="AlphaFoldDB" id="A0A942UU18"/>
<evidence type="ECO:0000259" key="1">
    <source>
        <dbReference type="PROSITE" id="PS51201"/>
    </source>
</evidence>
<dbReference type="Gene3D" id="3.30.70.1450">
    <property type="entry name" value="Regulator of K+ conductance, C-terminal domain"/>
    <property type="match status" value="1"/>
</dbReference>
<dbReference type="PANTHER" id="PTHR43833:SF7">
    <property type="entry name" value="KTR SYSTEM POTASSIUM UPTAKE PROTEIN C"/>
    <property type="match status" value="1"/>
</dbReference>
<dbReference type="GO" id="GO:0006813">
    <property type="term" value="P:potassium ion transport"/>
    <property type="evidence" value="ECO:0007669"/>
    <property type="project" value="InterPro"/>
</dbReference>
<dbReference type="Proteomes" id="UP000724672">
    <property type="component" value="Unassembled WGS sequence"/>
</dbReference>
<dbReference type="InterPro" id="IPR036721">
    <property type="entry name" value="RCK_C_sf"/>
</dbReference>
<organism evidence="3 4">
    <name type="scientific">Anaeromonas frigoriresistens</name>
    <dbReference type="NCBI Taxonomy" id="2683708"/>
    <lineage>
        <taxon>Bacteria</taxon>
        <taxon>Bacillati</taxon>
        <taxon>Bacillota</taxon>
        <taxon>Tissierellia</taxon>
        <taxon>Tissierellales</taxon>
        <taxon>Thermohalobacteraceae</taxon>
        <taxon>Anaeromonas</taxon>
    </lineage>
</organism>
<accession>A0A942UU18</accession>
<dbReference type="InterPro" id="IPR050721">
    <property type="entry name" value="Trk_Ktr_HKT_K-transport"/>
</dbReference>
<protein>
    <submittedName>
        <fullName evidence="3">TrkA family potassium uptake protein</fullName>
    </submittedName>
</protein>
<evidence type="ECO:0000313" key="4">
    <source>
        <dbReference type="Proteomes" id="UP000724672"/>
    </source>
</evidence>
<dbReference type="Pfam" id="PF02254">
    <property type="entry name" value="TrkA_N"/>
    <property type="match status" value="1"/>
</dbReference>
<keyword evidence="4" id="KW-1185">Reference proteome</keyword>
<dbReference type="RefSeq" id="WP_203365919.1">
    <property type="nucleotide sequence ID" value="NZ_WSFT01000025.1"/>
</dbReference>
<evidence type="ECO:0000259" key="2">
    <source>
        <dbReference type="PROSITE" id="PS51202"/>
    </source>
</evidence>
<dbReference type="PANTHER" id="PTHR43833">
    <property type="entry name" value="POTASSIUM CHANNEL PROTEIN 2-RELATED-RELATED"/>
    <property type="match status" value="1"/>
</dbReference>
<evidence type="ECO:0000313" key="3">
    <source>
        <dbReference type="EMBL" id="MBS4537990.1"/>
    </source>
</evidence>
<dbReference type="Pfam" id="PF02080">
    <property type="entry name" value="TrkA_C"/>
    <property type="match status" value="1"/>
</dbReference>
<gene>
    <name evidence="3" type="ORF">GOQ27_05925</name>
</gene>
<comment type="caution">
    <text evidence="3">The sequence shown here is derived from an EMBL/GenBank/DDBJ whole genome shotgun (WGS) entry which is preliminary data.</text>
</comment>
<name>A0A942UU18_9FIRM</name>
<feature type="domain" description="RCK N-terminal" evidence="1">
    <location>
        <begin position="1"/>
        <end position="117"/>
    </location>
</feature>
<dbReference type="PROSITE" id="PS51202">
    <property type="entry name" value="RCK_C"/>
    <property type="match status" value="1"/>
</dbReference>
<reference evidence="3" key="1">
    <citation type="submission" date="2019-12" db="EMBL/GenBank/DDBJ databases">
        <title>Clostridiaceae gen. nov. sp. nov., isolated from sediment in Xinjiang, China.</title>
        <authorList>
            <person name="Zhang R."/>
        </authorList>
    </citation>
    <scope>NUCLEOTIDE SEQUENCE</scope>
    <source>
        <strain evidence="3">D2Q-11</strain>
    </source>
</reference>
<dbReference type="SUPFAM" id="SSF51735">
    <property type="entry name" value="NAD(P)-binding Rossmann-fold domains"/>
    <property type="match status" value="1"/>
</dbReference>
<dbReference type="InterPro" id="IPR003148">
    <property type="entry name" value="RCK_N"/>
</dbReference>
<dbReference type="EMBL" id="WSFT01000025">
    <property type="protein sequence ID" value="MBS4537990.1"/>
    <property type="molecule type" value="Genomic_DNA"/>
</dbReference>
<proteinExistence type="predicted"/>
<dbReference type="SUPFAM" id="SSF116726">
    <property type="entry name" value="TrkA C-terminal domain-like"/>
    <property type="match status" value="1"/>
</dbReference>
<dbReference type="InterPro" id="IPR036291">
    <property type="entry name" value="NAD(P)-bd_dom_sf"/>
</dbReference>
<feature type="domain" description="RCK C-terminal" evidence="2">
    <location>
        <begin position="134"/>
        <end position="214"/>
    </location>
</feature>
<dbReference type="InterPro" id="IPR006037">
    <property type="entry name" value="RCK_C"/>
</dbReference>
<dbReference type="Gene3D" id="3.40.50.720">
    <property type="entry name" value="NAD(P)-binding Rossmann-like Domain"/>
    <property type="match status" value="1"/>
</dbReference>
<dbReference type="PROSITE" id="PS51201">
    <property type="entry name" value="RCK_N"/>
    <property type="match status" value="1"/>
</dbReference>
<sequence length="214" mass="23708">MKQFVVIGCGRFGTSVAETLYDLGYDVLAIDKSEEKVQEIADKVTHAVQADAIDENTLKTLGLRNFDVAVVTIGSDLQASIMATLIAKELGIKLVISKAQNELHAKVLEKTGADKVVFPERDMGSRVARNLVSSNILDYIEFAPDYSIVEITAIKEWEGKTLNELRLPTKYGINVIAIKHNKEINISPYANDVIDKNDVLIVIGHNKDLRNLDR</sequence>